<evidence type="ECO:0000313" key="5">
    <source>
        <dbReference type="Proteomes" id="UP000694413"/>
    </source>
</evidence>
<dbReference type="SUPFAM" id="SSF52058">
    <property type="entry name" value="L domain-like"/>
    <property type="match status" value="1"/>
</dbReference>
<dbReference type="GO" id="GO:0005737">
    <property type="term" value="C:cytoplasm"/>
    <property type="evidence" value="ECO:0007669"/>
    <property type="project" value="TreeGrafter"/>
</dbReference>
<dbReference type="InterPro" id="IPR001611">
    <property type="entry name" value="Leu-rich_rpt"/>
</dbReference>
<reference evidence="4" key="2">
    <citation type="submission" date="2025-09" db="UniProtKB">
        <authorList>
            <consortium name="Ensembl"/>
        </authorList>
    </citation>
    <scope>IDENTIFICATION</scope>
</reference>
<name>A0A8D2QIJ9_ZONAL</name>
<dbReference type="Proteomes" id="UP000694413">
    <property type="component" value="Unassembled WGS sequence"/>
</dbReference>
<dbReference type="PROSITE" id="PS51450">
    <property type="entry name" value="LRR"/>
    <property type="match status" value="1"/>
</dbReference>
<dbReference type="Gene3D" id="3.80.10.10">
    <property type="entry name" value="Ribonuclease Inhibitor"/>
    <property type="match status" value="1"/>
</dbReference>
<keyword evidence="1" id="KW-0433">Leucine-rich repeat</keyword>
<dbReference type="Ensembl" id="ENSZALT00000025619.1">
    <property type="protein sequence ID" value="ENSZALP00000019483.1"/>
    <property type="gene ID" value="ENSZALG00000015437.1"/>
</dbReference>
<keyword evidence="5" id="KW-1185">Reference proteome</keyword>
<feature type="region of interest" description="Disordered" evidence="3">
    <location>
        <begin position="462"/>
        <end position="486"/>
    </location>
</feature>
<evidence type="ECO:0000256" key="3">
    <source>
        <dbReference type="SAM" id="MobiDB-lite"/>
    </source>
</evidence>
<feature type="region of interest" description="Disordered" evidence="3">
    <location>
        <begin position="539"/>
        <end position="573"/>
    </location>
</feature>
<proteinExistence type="predicted"/>
<reference evidence="4" key="1">
    <citation type="submission" date="2025-08" db="UniProtKB">
        <authorList>
            <consortium name="Ensembl"/>
        </authorList>
    </citation>
    <scope>IDENTIFICATION</scope>
</reference>
<dbReference type="InterPro" id="IPR032675">
    <property type="entry name" value="LRR_dom_sf"/>
</dbReference>
<feature type="compositionally biased region" description="Basic and acidic residues" evidence="3">
    <location>
        <begin position="635"/>
        <end position="664"/>
    </location>
</feature>
<protein>
    <submittedName>
        <fullName evidence="4">Leucine rich repeat containing 43</fullName>
    </submittedName>
</protein>
<gene>
    <name evidence="4" type="primary">LRRC43</name>
</gene>
<accession>A0A8D2QIJ9</accession>
<feature type="compositionally biased region" description="Basic and acidic residues" evidence="3">
    <location>
        <begin position="545"/>
        <end position="560"/>
    </location>
</feature>
<dbReference type="AlphaFoldDB" id="A0A8D2QIJ9"/>
<dbReference type="PANTHER" id="PTHR15454">
    <property type="entry name" value="NISCHARIN RELATED"/>
    <property type="match status" value="1"/>
</dbReference>
<evidence type="ECO:0000313" key="4">
    <source>
        <dbReference type="Ensembl" id="ENSZALP00000019483.1"/>
    </source>
</evidence>
<feature type="region of interest" description="Disordered" evidence="3">
    <location>
        <begin position="614"/>
        <end position="675"/>
    </location>
</feature>
<sequence length="675" mass="74589">MRPPGLSLVGGIPQNPVGTRKTGIYSQPGELGAFPDLLHLCLESLVPWQHLLATGTQSQGVPCGLGLHGSTRQHLGCFSAVPAAPGLQDFPCGLGNWNKSRCNARRSSQAQSVRLEEAVPPGEDTPEVLLELLRDQHSPWALPSDCSPQAQRLREVIVLAPELLHGSSVSQLVKSLRILDKGVEEVDEGLLQFQQLEELILSANHISRVTSAHLPRTLKVSEQDGAGIPMWEHGERQTAQGGARTANFQGVCCSFCPGQVLELCHNDVDDLQDLCAQPPPELQHLGLGYNQLCGPSQEKHFTVDFWPNLVSLDLSFNSLTDLLELVSQLSTLQKLRILLLQGNPLSLIPAYRGFLVDSLPRLSIFDDIYIWPEERQQFHRLAEQPELITSEARLVVSIGEMKGLPYPEDFQQLEPDCEGPVTAYRYCVTYQFAEGEELKDRGSPEGTEIHQSTTVAMLDVDSSAQDTGETKSHQEPAATEEPEAHSAKVFATPAQPWADTIDCSYRKQHIAKDLVGLKSYLEAGTIVSVMEEKVVSWPVDPDENSATKEGQELKKNSAKDKQKKKKKKKSCEYRSDPPIWSTLATTRVTLETLLANENLVATLCDFGILIPEKPPEPPVVDEKETKKGKDKSKKPKGDQKNAASKGDRGWRWRDRGRGVCESKQEQLWSRGLLTS</sequence>
<organism evidence="4 5">
    <name type="scientific">Zonotrichia albicollis</name>
    <name type="common">White-throated sparrow</name>
    <name type="synonym">Fringilla albicollis</name>
    <dbReference type="NCBI Taxonomy" id="44394"/>
    <lineage>
        <taxon>Eukaryota</taxon>
        <taxon>Metazoa</taxon>
        <taxon>Chordata</taxon>
        <taxon>Craniata</taxon>
        <taxon>Vertebrata</taxon>
        <taxon>Euteleostomi</taxon>
        <taxon>Archelosauria</taxon>
        <taxon>Archosauria</taxon>
        <taxon>Dinosauria</taxon>
        <taxon>Saurischia</taxon>
        <taxon>Theropoda</taxon>
        <taxon>Coelurosauria</taxon>
        <taxon>Aves</taxon>
        <taxon>Neognathae</taxon>
        <taxon>Neoaves</taxon>
        <taxon>Telluraves</taxon>
        <taxon>Australaves</taxon>
        <taxon>Passeriformes</taxon>
        <taxon>Passerellidae</taxon>
        <taxon>Zonotrichia</taxon>
    </lineage>
</organism>
<dbReference type="PANTHER" id="PTHR15454:SF19">
    <property type="entry name" value="LEUCINE-RICH REPEAT-CONTAINING PROTEIN 51"/>
    <property type="match status" value="1"/>
</dbReference>
<keyword evidence="2" id="KW-0677">Repeat</keyword>
<evidence type="ECO:0000256" key="2">
    <source>
        <dbReference type="ARBA" id="ARBA00022737"/>
    </source>
</evidence>
<evidence type="ECO:0000256" key="1">
    <source>
        <dbReference type="ARBA" id="ARBA00022614"/>
    </source>
</evidence>